<evidence type="ECO:0000313" key="2">
    <source>
        <dbReference type="EMBL" id="SBS76058.1"/>
    </source>
</evidence>
<protein>
    <submittedName>
        <fullName evidence="2">Uncharacterized protein</fullName>
    </submittedName>
</protein>
<dbReference type="EMBL" id="FLQS01000023">
    <property type="protein sequence ID" value="SBS76058.1"/>
    <property type="molecule type" value="Genomic_DNA"/>
</dbReference>
<organism evidence="2">
    <name type="scientific">uncultured Mycobacterium sp</name>
    <dbReference type="NCBI Taxonomy" id="171292"/>
    <lineage>
        <taxon>Bacteria</taxon>
        <taxon>Bacillati</taxon>
        <taxon>Actinomycetota</taxon>
        <taxon>Actinomycetes</taxon>
        <taxon>Mycobacteriales</taxon>
        <taxon>Mycobacteriaceae</taxon>
        <taxon>Mycobacterium</taxon>
        <taxon>environmental samples</taxon>
    </lineage>
</organism>
<dbReference type="AlphaFoldDB" id="A0A1Y5PJJ7"/>
<reference evidence="2" key="1">
    <citation type="submission" date="2016-03" db="EMBL/GenBank/DDBJ databases">
        <authorList>
            <person name="Ploux O."/>
        </authorList>
    </citation>
    <scope>NUCLEOTIDE SEQUENCE</scope>
    <source>
        <strain evidence="2">UC10</strain>
    </source>
</reference>
<gene>
    <name evidence="2" type="ORF">MHPYR_30055</name>
</gene>
<accession>A0A1Y5PJJ7</accession>
<evidence type="ECO:0000256" key="1">
    <source>
        <dbReference type="SAM" id="MobiDB-lite"/>
    </source>
</evidence>
<proteinExistence type="predicted"/>
<name>A0A1Y5PJJ7_9MYCO</name>
<feature type="region of interest" description="Disordered" evidence="1">
    <location>
        <begin position="40"/>
        <end position="61"/>
    </location>
</feature>
<sequence>MTPGQKVIGKLLHSAHLEVDGQRTEEPFYEAHFIAYDAGEQSPQAPRARFSVCSRPAPERL</sequence>